<sequence>MERQEMGTQSGRSRPPFTPPIPM</sequence>
<accession>A0A834WHF5</accession>
<dbReference type="AlphaFoldDB" id="A0A834WHF5"/>
<gene>
    <name evidence="2" type="ORF">G2W53_020991</name>
</gene>
<dbReference type="Proteomes" id="UP000634136">
    <property type="component" value="Unassembled WGS sequence"/>
</dbReference>
<evidence type="ECO:0000313" key="3">
    <source>
        <dbReference type="Proteomes" id="UP000634136"/>
    </source>
</evidence>
<name>A0A834WHF5_9FABA</name>
<comment type="caution">
    <text evidence="2">The sequence shown here is derived from an EMBL/GenBank/DDBJ whole genome shotgun (WGS) entry which is preliminary data.</text>
</comment>
<organism evidence="2 3">
    <name type="scientific">Senna tora</name>
    <dbReference type="NCBI Taxonomy" id="362788"/>
    <lineage>
        <taxon>Eukaryota</taxon>
        <taxon>Viridiplantae</taxon>
        <taxon>Streptophyta</taxon>
        <taxon>Embryophyta</taxon>
        <taxon>Tracheophyta</taxon>
        <taxon>Spermatophyta</taxon>
        <taxon>Magnoliopsida</taxon>
        <taxon>eudicotyledons</taxon>
        <taxon>Gunneridae</taxon>
        <taxon>Pentapetalae</taxon>
        <taxon>rosids</taxon>
        <taxon>fabids</taxon>
        <taxon>Fabales</taxon>
        <taxon>Fabaceae</taxon>
        <taxon>Caesalpinioideae</taxon>
        <taxon>Cassia clade</taxon>
        <taxon>Senna</taxon>
    </lineage>
</organism>
<dbReference type="EMBL" id="JAAIUW010000007">
    <property type="protein sequence ID" value="KAF7822847.1"/>
    <property type="molecule type" value="Genomic_DNA"/>
</dbReference>
<feature type="compositionally biased region" description="Polar residues" evidence="1">
    <location>
        <begin position="1"/>
        <end position="12"/>
    </location>
</feature>
<evidence type="ECO:0000256" key="1">
    <source>
        <dbReference type="SAM" id="MobiDB-lite"/>
    </source>
</evidence>
<protein>
    <submittedName>
        <fullName evidence="2">Uncharacterized protein</fullName>
    </submittedName>
</protein>
<proteinExistence type="predicted"/>
<reference evidence="2" key="1">
    <citation type="submission" date="2020-09" db="EMBL/GenBank/DDBJ databases">
        <title>Genome-Enabled Discovery of Anthraquinone Biosynthesis in Senna tora.</title>
        <authorList>
            <person name="Kang S.-H."/>
            <person name="Pandey R.P."/>
            <person name="Lee C.-M."/>
            <person name="Sim J.-S."/>
            <person name="Jeong J.-T."/>
            <person name="Choi B.-S."/>
            <person name="Jung M."/>
            <person name="Ginzburg D."/>
            <person name="Zhao K."/>
            <person name="Won S.Y."/>
            <person name="Oh T.-J."/>
            <person name="Yu Y."/>
            <person name="Kim N.-H."/>
            <person name="Lee O.R."/>
            <person name="Lee T.-H."/>
            <person name="Bashyal P."/>
            <person name="Kim T.-S."/>
            <person name="Lee W.-H."/>
            <person name="Kawkins C."/>
            <person name="Kim C.-K."/>
            <person name="Kim J.S."/>
            <person name="Ahn B.O."/>
            <person name="Rhee S.Y."/>
            <person name="Sohng J.K."/>
        </authorList>
    </citation>
    <scope>NUCLEOTIDE SEQUENCE</scope>
    <source>
        <tissue evidence="2">Leaf</tissue>
    </source>
</reference>
<evidence type="ECO:0000313" key="2">
    <source>
        <dbReference type="EMBL" id="KAF7822847.1"/>
    </source>
</evidence>
<keyword evidence="3" id="KW-1185">Reference proteome</keyword>
<feature type="region of interest" description="Disordered" evidence="1">
    <location>
        <begin position="1"/>
        <end position="23"/>
    </location>
</feature>